<accession>A0A364K3Y8</accession>
<evidence type="ECO:0000259" key="1">
    <source>
        <dbReference type="Pfam" id="PF16291"/>
    </source>
</evidence>
<dbReference type="InterPro" id="IPR011008">
    <property type="entry name" value="Dimeric_a/b-barrel"/>
</dbReference>
<gene>
    <name evidence="2" type="ORF">DL897_10230</name>
</gene>
<evidence type="ECO:0000313" key="3">
    <source>
        <dbReference type="Proteomes" id="UP000251213"/>
    </source>
</evidence>
<dbReference type="EMBL" id="QJKK01000005">
    <property type="protein sequence ID" value="RAL24066.1"/>
    <property type="molecule type" value="Genomic_DNA"/>
</dbReference>
<dbReference type="AlphaFoldDB" id="A0A364K3Y8"/>
<dbReference type="Proteomes" id="UP000251213">
    <property type="component" value="Unassembled WGS sequence"/>
</dbReference>
<dbReference type="SUPFAM" id="SSF54909">
    <property type="entry name" value="Dimeric alpha+beta barrel"/>
    <property type="match status" value="2"/>
</dbReference>
<dbReference type="Pfam" id="PF16291">
    <property type="entry name" value="DUF4937"/>
    <property type="match status" value="1"/>
</dbReference>
<proteinExistence type="predicted"/>
<dbReference type="RefSeq" id="WP_113659059.1">
    <property type="nucleotide sequence ID" value="NZ_KZ845667.1"/>
</dbReference>
<reference evidence="2 3" key="2">
    <citation type="submission" date="2018-06" db="EMBL/GenBank/DDBJ databases">
        <authorList>
            <person name="Zhirakovskaya E."/>
        </authorList>
    </citation>
    <scope>NUCLEOTIDE SEQUENCE [LARGE SCALE GENOMIC DNA]</scope>
    <source>
        <strain evidence="2 3">FBKL4.011</strain>
    </source>
</reference>
<name>A0A364K3Y8_9BACL</name>
<comment type="caution">
    <text evidence="2">The sequence shown here is derived from an EMBL/GenBank/DDBJ whole genome shotgun (WGS) entry which is preliminary data.</text>
</comment>
<keyword evidence="3" id="KW-1185">Reference proteome</keyword>
<protein>
    <submittedName>
        <fullName evidence="2">DUF4937 domain-containing protein</fullName>
    </submittedName>
</protein>
<evidence type="ECO:0000313" key="2">
    <source>
        <dbReference type="EMBL" id="RAL24066.1"/>
    </source>
</evidence>
<dbReference type="OrthoDB" id="2627153at2"/>
<feature type="domain" description="DUF4937" evidence="1">
    <location>
        <begin position="2"/>
        <end position="88"/>
    </location>
</feature>
<organism evidence="2 3">
    <name type="scientific">Thermoflavimicrobium daqui</name>
    <dbReference type="NCBI Taxonomy" id="2137476"/>
    <lineage>
        <taxon>Bacteria</taxon>
        <taxon>Bacillati</taxon>
        <taxon>Bacillota</taxon>
        <taxon>Bacilli</taxon>
        <taxon>Bacillales</taxon>
        <taxon>Thermoactinomycetaceae</taxon>
        <taxon>Thermoflavimicrobium</taxon>
    </lineage>
</organism>
<sequence>MIIKWIVCQVPEEKKTAFTEAQMIWSSLSDAEGFYGQWGGWNIYQPTKACIFSIWQSLSAYESFMSSIHDTLFLTSDQSQTYQSISVDLSKLVLSIPGEKEFFYQALSHSYLRMADCMVKPKRINSFLQAQKTIWNPAMGQTKGMIAGVIGETIKIPNRYLVLSLWKDKQSHEAYTKRVIDLRQQAKTDQDIESVSGCLVQLEEKWLVLPKR</sequence>
<dbReference type="Gene3D" id="3.30.70.100">
    <property type="match status" value="1"/>
</dbReference>
<reference evidence="2 3" key="1">
    <citation type="submission" date="2018-06" db="EMBL/GenBank/DDBJ databases">
        <title>Thermoflavimicrobium daqus sp. nov., a thermophilic microbe isolated from Moutai-flavour Daqu.</title>
        <authorList>
            <person name="Wang X."/>
            <person name="Zhou H."/>
        </authorList>
    </citation>
    <scope>NUCLEOTIDE SEQUENCE [LARGE SCALE GENOMIC DNA]</scope>
    <source>
        <strain evidence="2 3">FBKL4.011</strain>
    </source>
</reference>
<dbReference type="InterPro" id="IPR032555">
    <property type="entry name" value="DUF4937"/>
</dbReference>